<keyword evidence="2" id="KW-0732">Signal</keyword>
<keyword evidence="3" id="KW-0614">Plasmid</keyword>
<proteinExistence type="predicted"/>
<dbReference type="Proteomes" id="UP000019591">
    <property type="component" value="Plasmid EAL2_808p"/>
</dbReference>
<feature type="signal peptide" evidence="2">
    <location>
        <begin position="1"/>
        <end position="19"/>
    </location>
</feature>
<organism evidence="3 4">
    <name type="scientific">Peptoclostridium acidaminophilum DSM 3953</name>
    <dbReference type="NCBI Taxonomy" id="1286171"/>
    <lineage>
        <taxon>Bacteria</taxon>
        <taxon>Bacillati</taxon>
        <taxon>Bacillota</taxon>
        <taxon>Clostridia</taxon>
        <taxon>Peptostreptococcales</taxon>
        <taxon>Peptoclostridiaceae</taxon>
        <taxon>Peptoclostridium</taxon>
    </lineage>
</organism>
<dbReference type="KEGG" id="eac:EAL2_808p04350"/>
<gene>
    <name evidence="3" type="ORF">EAL2_808p04350</name>
</gene>
<feature type="region of interest" description="Disordered" evidence="1">
    <location>
        <begin position="37"/>
        <end position="62"/>
    </location>
</feature>
<evidence type="ECO:0000313" key="4">
    <source>
        <dbReference type="Proteomes" id="UP000019591"/>
    </source>
</evidence>
<evidence type="ECO:0008006" key="5">
    <source>
        <dbReference type="Google" id="ProtNLM"/>
    </source>
</evidence>
<geneLocation type="plasmid" evidence="3 4">
    <name>EAL2_808p</name>
</geneLocation>
<dbReference type="PROSITE" id="PS51257">
    <property type="entry name" value="PROKAR_LIPOPROTEIN"/>
    <property type="match status" value="1"/>
</dbReference>
<reference evidence="3 4" key="1">
    <citation type="journal article" date="2014" name="Genome Announc.">
        <title>Complete Genome Sequence of Amino Acid-Utilizing Eubacterium acidaminophilum al-2 (DSM 3953).</title>
        <authorList>
            <person name="Poehlein A."/>
            <person name="Andreesen J.R."/>
            <person name="Daniel R."/>
        </authorList>
    </citation>
    <scope>NUCLEOTIDE SEQUENCE [LARGE SCALE GENOMIC DNA]</scope>
    <source>
        <strain evidence="3 4">DSM 3953</strain>
        <plasmid evidence="4">Plasmid EAL2_808p</plasmid>
    </source>
</reference>
<accession>W8T8A2</accession>
<dbReference type="HOGENOM" id="CLU_1608370_0_0_9"/>
<evidence type="ECO:0000256" key="1">
    <source>
        <dbReference type="SAM" id="MobiDB-lite"/>
    </source>
</evidence>
<name>W8T8A2_PEPAC</name>
<dbReference type="EMBL" id="CP007453">
    <property type="protein sequence ID" value="AHM57939.1"/>
    <property type="molecule type" value="Genomic_DNA"/>
</dbReference>
<dbReference type="PATRIC" id="fig|1286171.3.peg.2613"/>
<dbReference type="RefSeq" id="WP_025436793.1">
    <property type="nucleotide sequence ID" value="NZ_CP007453.1"/>
</dbReference>
<evidence type="ECO:0000313" key="3">
    <source>
        <dbReference type="EMBL" id="AHM57939.1"/>
    </source>
</evidence>
<keyword evidence="4" id="KW-1185">Reference proteome</keyword>
<evidence type="ECO:0000256" key="2">
    <source>
        <dbReference type="SAM" id="SignalP"/>
    </source>
</evidence>
<protein>
    <recommendedName>
        <fullName evidence="5">Lipoprotein</fullName>
    </recommendedName>
</protein>
<feature type="chain" id="PRO_5038652277" description="Lipoprotein" evidence="2">
    <location>
        <begin position="20"/>
        <end position="165"/>
    </location>
</feature>
<sequence length="165" mass="18029">MKLMKFNTRTMLTSMVLMAVLIVAGCSRTPENMIKEEKQVTETGTGDAAETPDVDGGTDGQTKWPEDIPSYVPRLPGEIYSIAEEREEGIVTYSIFLKNVTGVDMDSYADALLKESPDWSILSKTELDDGWNLKAIKEGGENDTGLVVSLTDAGKGVFQVSFPLE</sequence>
<dbReference type="AlphaFoldDB" id="W8T8A2"/>